<evidence type="ECO:0000313" key="2">
    <source>
        <dbReference type="EMBL" id="UNP31749.1"/>
    </source>
</evidence>
<evidence type="ECO:0000256" key="1">
    <source>
        <dbReference type="SAM" id="MobiDB-lite"/>
    </source>
</evidence>
<gene>
    <name evidence="2" type="ORF">MOV92_11085</name>
</gene>
<feature type="region of interest" description="Disordered" evidence="1">
    <location>
        <begin position="36"/>
        <end position="76"/>
    </location>
</feature>
<dbReference type="RefSeq" id="WP_148648849.1">
    <property type="nucleotide sequence ID" value="NZ_CP011131.1"/>
</dbReference>
<accession>A0ABY3XJE4</accession>
<reference evidence="2 3" key="1">
    <citation type="submission" date="2022-03" db="EMBL/GenBank/DDBJ databases">
        <title>Complete genome sequence of Lysobacter capsici VKM B-2533 and Lysobacter gummosus 10.1.1, promising sources of lytic agents.</title>
        <authorList>
            <person name="Tarlachkov S.V."/>
            <person name="Kudryakova I.V."/>
            <person name="Afoshin A.S."/>
            <person name="Leontyevskaya E.A."/>
            <person name="Leontyevskaya N.V."/>
        </authorList>
    </citation>
    <scope>NUCLEOTIDE SEQUENCE [LARGE SCALE GENOMIC DNA]</scope>
    <source>
        <strain evidence="2 3">10.1.1</strain>
    </source>
</reference>
<feature type="compositionally biased region" description="Polar residues" evidence="1">
    <location>
        <begin position="58"/>
        <end position="74"/>
    </location>
</feature>
<keyword evidence="3" id="KW-1185">Reference proteome</keyword>
<protein>
    <submittedName>
        <fullName evidence="2">Uncharacterized protein</fullName>
    </submittedName>
</protein>
<name>A0ABY3XJE4_9GAMM</name>
<proteinExistence type="predicted"/>
<dbReference type="EMBL" id="CP093547">
    <property type="protein sequence ID" value="UNP31749.1"/>
    <property type="molecule type" value="Genomic_DNA"/>
</dbReference>
<evidence type="ECO:0000313" key="3">
    <source>
        <dbReference type="Proteomes" id="UP000829194"/>
    </source>
</evidence>
<dbReference type="Proteomes" id="UP000829194">
    <property type="component" value="Chromosome"/>
</dbReference>
<sequence>MSDIQPSPKSVGDLIAQAGAAALYRDLYRINQDTARLLGPLPQRGIPTQAKRKPRSTMPPSQYVPQSQQTSQEAESMDIKTVVAALTLAAITPACKSSTSPATPEVSISTNAASQKPLPLSVEEKLKEGMPYQQLRAIVLSDGWKPVVDPECKAQVIGGDFEERCKNGRDARCNVCAELPELSACGAGGLCMLVFEASSGEKLNVTGIGNVTTWNKAPPQLEFYVQAWSFENGQGR</sequence>
<organism evidence="2 3">
    <name type="scientific">Lysobacter gummosus</name>
    <dbReference type="NCBI Taxonomy" id="262324"/>
    <lineage>
        <taxon>Bacteria</taxon>
        <taxon>Pseudomonadati</taxon>
        <taxon>Pseudomonadota</taxon>
        <taxon>Gammaproteobacteria</taxon>
        <taxon>Lysobacterales</taxon>
        <taxon>Lysobacteraceae</taxon>
        <taxon>Lysobacter</taxon>
    </lineage>
</organism>